<evidence type="ECO:0000259" key="1">
    <source>
        <dbReference type="Pfam" id="PF05709"/>
    </source>
</evidence>
<protein>
    <recommendedName>
        <fullName evidence="1">Siphovirus-type tail component RIFT-related domain-containing protein</fullName>
    </recommendedName>
</protein>
<dbReference type="RefSeq" id="WP_188357729.1">
    <property type="nucleotide sequence ID" value="NZ_BMDS01000002.1"/>
</dbReference>
<evidence type="ECO:0000313" key="3">
    <source>
        <dbReference type="Proteomes" id="UP000603295"/>
    </source>
</evidence>
<gene>
    <name evidence="2" type="ORF">GCM10011459_06650</name>
</gene>
<evidence type="ECO:0000313" key="2">
    <source>
        <dbReference type="EMBL" id="GGI62831.1"/>
    </source>
</evidence>
<dbReference type="Gene3D" id="2.40.30.200">
    <property type="match status" value="1"/>
</dbReference>
<feature type="domain" description="Siphovirus-type tail component RIFT-related" evidence="1">
    <location>
        <begin position="31"/>
        <end position="142"/>
    </location>
</feature>
<name>A0ABQ2C374_9LACO</name>
<organism evidence="2 3">
    <name type="scientific">Limosilactobacillus caviae</name>
    <dbReference type="NCBI Taxonomy" id="1769424"/>
    <lineage>
        <taxon>Bacteria</taxon>
        <taxon>Bacillati</taxon>
        <taxon>Bacillota</taxon>
        <taxon>Bacilli</taxon>
        <taxon>Lactobacillales</taxon>
        <taxon>Lactobacillaceae</taxon>
        <taxon>Limosilactobacillus</taxon>
    </lineage>
</organism>
<dbReference type="InterPro" id="IPR008841">
    <property type="entry name" value="Siphovirus-type_tail_N"/>
</dbReference>
<dbReference type="Pfam" id="PF05709">
    <property type="entry name" value="Sipho_tail"/>
    <property type="match status" value="1"/>
</dbReference>
<accession>A0ABQ2C374</accession>
<proteinExistence type="predicted"/>
<dbReference type="EMBL" id="BMDS01000002">
    <property type="protein sequence ID" value="GGI62831.1"/>
    <property type="molecule type" value="Genomic_DNA"/>
</dbReference>
<sequence length="291" mass="33807">MSGKDLNIVGYQYNYPKLFIKPPDGDEIDAETITSGLHFLDDDSDPILTTTYTTDTGVDGSVYSTSQVGKNVINARFYLTYGDWYDYKMKKHEIAQFFMQKGLYRIRSDAEPGIVKFVRAGNFTIKNPEDRSHVVQFSIPFDNPSGVKWSLPYSDDLMTYDQNLWQYGMNLPNGIDLKYHFVNEHRFKIWNASDITIDPAQRYDLKIIVTGQTGKFDMVNQTTGDEIVYVNSLQPNDQLVWDDMYCYLNGELCTDATNLAWMRLAPGWNEFKIYGYNKVDIRFHFRFVYLN</sequence>
<dbReference type="Proteomes" id="UP000603295">
    <property type="component" value="Unassembled WGS sequence"/>
</dbReference>
<reference evidence="3" key="1">
    <citation type="journal article" date="2019" name="Int. J. Syst. Evol. Microbiol.">
        <title>The Global Catalogue of Microorganisms (GCM) 10K type strain sequencing project: providing services to taxonomists for standard genome sequencing and annotation.</title>
        <authorList>
            <consortium name="The Broad Institute Genomics Platform"/>
            <consortium name="The Broad Institute Genome Sequencing Center for Infectious Disease"/>
            <person name="Wu L."/>
            <person name="Ma J."/>
        </authorList>
    </citation>
    <scope>NUCLEOTIDE SEQUENCE [LARGE SCALE GENOMIC DNA]</scope>
    <source>
        <strain evidence="3">CCM 8609</strain>
    </source>
</reference>
<keyword evidence="3" id="KW-1185">Reference proteome</keyword>
<comment type="caution">
    <text evidence="2">The sequence shown here is derived from an EMBL/GenBank/DDBJ whole genome shotgun (WGS) entry which is preliminary data.</text>
</comment>